<keyword evidence="4" id="KW-1185">Reference proteome</keyword>
<feature type="region of interest" description="Disordered" evidence="2">
    <location>
        <begin position="310"/>
        <end position="405"/>
    </location>
</feature>
<dbReference type="PANTHER" id="PTHR38120:SF1">
    <property type="entry name" value="M PROTEIN, SEROTYPE 2.1"/>
    <property type="match status" value="1"/>
</dbReference>
<gene>
    <name evidence="3" type="ORF">EV421DRAFT_1698491</name>
</gene>
<comment type="caution">
    <text evidence="3">The sequence shown here is derived from an EMBL/GenBank/DDBJ whole genome shotgun (WGS) entry which is preliminary data.</text>
</comment>
<feature type="compositionally biased region" description="Polar residues" evidence="2">
    <location>
        <begin position="516"/>
        <end position="526"/>
    </location>
</feature>
<keyword evidence="1" id="KW-0175">Coiled coil</keyword>
<feature type="compositionally biased region" description="Polar residues" evidence="2">
    <location>
        <begin position="635"/>
        <end position="644"/>
    </location>
</feature>
<feature type="compositionally biased region" description="Acidic residues" evidence="2">
    <location>
        <begin position="211"/>
        <end position="223"/>
    </location>
</feature>
<feature type="coiled-coil region" evidence="1">
    <location>
        <begin position="267"/>
        <end position="297"/>
    </location>
</feature>
<feature type="region of interest" description="Disordered" evidence="2">
    <location>
        <begin position="425"/>
        <end position="464"/>
    </location>
</feature>
<feature type="region of interest" description="Disordered" evidence="2">
    <location>
        <begin position="1"/>
        <end position="82"/>
    </location>
</feature>
<evidence type="ECO:0000313" key="4">
    <source>
        <dbReference type="Proteomes" id="UP001175226"/>
    </source>
</evidence>
<protein>
    <submittedName>
        <fullName evidence="3">Uncharacterized protein</fullName>
    </submittedName>
</protein>
<dbReference type="Proteomes" id="UP001175226">
    <property type="component" value="Unassembled WGS sequence"/>
</dbReference>
<feature type="compositionally biased region" description="Polar residues" evidence="2">
    <location>
        <begin position="537"/>
        <end position="552"/>
    </location>
</feature>
<feature type="compositionally biased region" description="Low complexity" evidence="2">
    <location>
        <begin position="645"/>
        <end position="670"/>
    </location>
</feature>
<dbReference type="PANTHER" id="PTHR38120">
    <property type="entry name" value="EXPRESSED PROTEIN"/>
    <property type="match status" value="1"/>
</dbReference>
<dbReference type="AlphaFoldDB" id="A0AA39K8C9"/>
<organism evidence="3 4">
    <name type="scientific">Armillaria borealis</name>
    <dbReference type="NCBI Taxonomy" id="47425"/>
    <lineage>
        <taxon>Eukaryota</taxon>
        <taxon>Fungi</taxon>
        <taxon>Dikarya</taxon>
        <taxon>Basidiomycota</taxon>
        <taxon>Agaricomycotina</taxon>
        <taxon>Agaricomycetes</taxon>
        <taxon>Agaricomycetidae</taxon>
        <taxon>Agaricales</taxon>
        <taxon>Marasmiineae</taxon>
        <taxon>Physalacriaceae</taxon>
        <taxon>Armillaria</taxon>
    </lineage>
</organism>
<evidence type="ECO:0000256" key="1">
    <source>
        <dbReference type="SAM" id="Coils"/>
    </source>
</evidence>
<feature type="compositionally biased region" description="Low complexity" evidence="2">
    <location>
        <begin position="62"/>
        <end position="72"/>
    </location>
</feature>
<dbReference type="EMBL" id="JAUEPT010000001">
    <property type="protein sequence ID" value="KAK0456434.1"/>
    <property type="molecule type" value="Genomic_DNA"/>
</dbReference>
<feature type="coiled-coil region" evidence="1">
    <location>
        <begin position="130"/>
        <end position="164"/>
    </location>
</feature>
<feature type="compositionally biased region" description="Basic and acidic residues" evidence="2">
    <location>
        <begin position="73"/>
        <end position="82"/>
    </location>
</feature>
<feature type="compositionally biased region" description="Polar residues" evidence="2">
    <location>
        <begin position="671"/>
        <end position="684"/>
    </location>
</feature>
<proteinExistence type="predicted"/>
<feature type="compositionally biased region" description="Low complexity" evidence="2">
    <location>
        <begin position="451"/>
        <end position="464"/>
    </location>
</feature>
<feature type="compositionally biased region" description="Basic and acidic residues" evidence="2">
    <location>
        <begin position="355"/>
        <end position="366"/>
    </location>
</feature>
<feature type="region of interest" description="Disordered" evidence="2">
    <location>
        <begin position="511"/>
        <end position="566"/>
    </location>
</feature>
<evidence type="ECO:0000256" key="2">
    <source>
        <dbReference type="SAM" id="MobiDB-lite"/>
    </source>
</evidence>
<feature type="region of interest" description="Disordered" evidence="2">
    <location>
        <begin position="193"/>
        <end position="247"/>
    </location>
</feature>
<feature type="compositionally biased region" description="Acidic residues" evidence="2">
    <location>
        <begin position="315"/>
        <end position="325"/>
    </location>
</feature>
<feature type="compositionally biased region" description="Low complexity" evidence="2">
    <location>
        <begin position="685"/>
        <end position="702"/>
    </location>
</feature>
<feature type="region of interest" description="Disordered" evidence="2">
    <location>
        <begin position="583"/>
        <end position="722"/>
    </location>
</feature>
<feature type="compositionally biased region" description="Basic and acidic residues" evidence="2">
    <location>
        <begin position="224"/>
        <end position="236"/>
    </location>
</feature>
<reference evidence="3" key="1">
    <citation type="submission" date="2023-06" db="EMBL/GenBank/DDBJ databases">
        <authorList>
            <consortium name="Lawrence Berkeley National Laboratory"/>
            <person name="Ahrendt S."/>
            <person name="Sahu N."/>
            <person name="Indic B."/>
            <person name="Wong-Bajracharya J."/>
            <person name="Merenyi Z."/>
            <person name="Ke H.-M."/>
            <person name="Monk M."/>
            <person name="Kocsube S."/>
            <person name="Drula E."/>
            <person name="Lipzen A."/>
            <person name="Balint B."/>
            <person name="Henrissat B."/>
            <person name="Andreopoulos B."/>
            <person name="Martin F.M."/>
            <person name="Harder C.B."/>
            <person name="Rigling D."/>
            <person name="Ford K.L."/>
            <person name="Foster G.D."/>
            <person name="Pangilinan J."/>
            <person name="Papanicolaou A."/>
            <person name="Barry K."/>
            <person name="LaButti K."/>
            <person name="Viragh M."/>
            <person name="Koriabine M."/>
            <person name="Yan M."/>
            <person name="Riley R."/>
            <person name="Champramary S."/>
            <person name="Plett K.L."/>
            <person name="Tsai I.J."/>
            <person name="Slot J."/>
            <person name="Sipos G."/>
            <person name="Plett J."/>
            <person name="Nagy L.G."/>
            <person name="Grigoriev I.V."/>
        </authorList>
    </citation>
    <scope>NUCLEOTIDE SEQUENCE</scope>
    <source>
        <strain evidence="3">FPL87.14</strain>
    </source>
</reference>
<feature type="compositionally biased region" description="Low complexity" evidence="2">
    <location>
        <begin position="382"/>
        <end position="396"/>
    </location>
</feature>
<feature type="region of interest" description="Disordered" evidence="2">
    <location>
        <begin position="735"/>
        <end position="780"/>
    </location>
</feature>
<feature type="compositionally biased region" description="Low complexity" evidence="2">
    <location>
        <begin position="1"/>
        <end position="22"/>
    </location>
</feature>
<accession>A0AA39K8C9</accession>
<name>A0AA39K8C9_9AGAR</name>
<sequence length="780" mass="85270">MTTAASSRATHAAARRVSSTSSPSPPPPSIARGATARSAVPPRVSSNLKPAPARRGSIKGPSTSSTGESLSDSLKHETEQKEQLLVQLQDKEQTIVTLGSENHQLTTALNTAEVRLNELYADQSRSEIELAQRIDISEKLRDQVRELEKERRDIQRRYNEQVRGYSRCYFTATFDAERQAFYDNEQHLKSRIQSLSQARKQPAPAVSYPDIESDAETDYEEEPAAARRPETPKQDLNDPEQEPAEMTSLRLELSTLSTSHSSLQSTLVLLQTQLLDLKRVNHELQEENESYMILLREKTLSGQFDVMKQMASASQDDEDDNDADSTDVGSLRSIGRSTLERVDEEEVSQVTFEQELERSLEPRDTDSISSRNGRSTKHGRSRGASASHSPSSGPRGESLADLPITGPGLDLAAELGRAENKDILSGNTIDDRDRSVLNSKNKRPKKDSDSRNVSMSDDNDVSSSDLDALRTEVKVLKDANKALSLYASKIIDRIISQEGFEHVLAVDYDKEPPTPSTAVPRSNNASKPRPQSAIIGRSSSNPEASRLNSPSVPATPKLSSPPMPKVQRRSLSFDWKSFSIFNQPDKKPEANLRPLTLTPGANPVTGARKLETQEDEEDRKERERMNATLKLMGIQPQSPTLVQKSSFSSPTPSHTPLSPPTSTSTSTTTSKRFSWFNSRSTTADNSETSSLNSSPSLGNSDNARVGSDLTQEALEQAEAQNSIAALDAHERSLSAEIARGSGSGFTEISPRSGRRSRRSAGGSGSGSTVWSAGIGEEGDD</sequence>
<evidence type="ECO:0000313" key="3">
    <source>
        <dbReference type="EMBL" id="KAK0456434.1"/>
    </source>
</evidence>